<protein>
    <submittedName>
        <fullName evidence="1">Uncharacterized protein</fullName>
    </submittedName>
</protein>
<gene>
    <name evidence="1" type="ORF">ACFSUB_08245</name>
</gene>
<name>A0ABW5T3K7_9BACI</name>
<reference evidence="2" key="1">
    <citation type="journal article" date="2019" name="Int. J. Syst. Evol. Microbiol.">
        <title>The Global Catalogue of Microorganisms (GCM) 10K type strain sequencing project: providing services to taxonomists for standard genome sequencing and annotation.</title>
        <authorList>
            <consortium name="The Broad Institute Genomics Platform"/>
            <consortium name="The Broad Institute Genome Sequencing Center for Infectious Disease"/>
            <person name="Wu L."/>
            <person name="Ma J."/>
        </authorList>
    </citation>
    <scope>NUCLEOTIDE SEQUENCE [LARGE SCALE GENOMIC DNA]</scope>
    <source>
        <strain evidence="2">KCTC 33792</strain>
    </source>
</reference>
<accession>A0ABW5T3K7</accession>
<dbReference type="Proteomes" id="UP001597520">
    <property type="component" value="Unassembled WGS sequence"/>
</dbReference>
<evidence type="ECO:0000313" key="1">
    <source>
        <dbReference type="EMBL" id="MFD2705455.1"/>
    </source>
</evidence>
<dbReference type="EMBL" id="JBHUML010000002">
    <property type="protein sequence ID" value="MFD2705455.1"/>
    <property type="molecule type" value="Genomic_DNA"/>
</dbReference>
<organism evidence="1 2">
    <name type="scientific">Salibacterium lacus</name>
    <dbReference type="NCBI Taxonomy" id="1898109"/>
    <lineage>
        <taxon>Bacteria</taxon>
        <taxon>Bacillati</taxon>
        <taxon>Bacillota</taxon>
        <taxon>Bacilli</taxon>
        <taxon>Bacillales</taxon>
        <taxon>Bacillaceae</taxon>
    </lineage>
</organism>
<dbReference type="RefSeq" id="WP_380712699.1">
    <property type="nucleotide sequence ID" value="NZ_JBHUML010000002.1"/>
</dbReference>
<evidence type="ECO:0000313" key="2">
    <source>
        <dbReference type="Proteomes" id="UP001597520"/>
    </source>
</evidence>
<keyword evidence="2" id="KW-1185">Reference proteome</keyword>
<comment type="caution">
    <text evidence="1">The sequence shown here is derived from an EMBL/GenBank/DDBJ whole genome shotgun (WGS) entry which is preliminary data.</text>
</comment>
<proteinExistence type="predicted"/>
<sequence>MEKTIEIDGKQIRFESKGSTPLRYKKQFNQDFFVDIMKMQQLSNVKKNQQLSYEELQMLDMEVFYNICWVMAKTADISIPEPLEWLDEFETFPLMDILVEIQELITNSIEGKKK</sequence>